<organism evidence="13 14">
    <name type="scientific">Protopolystoma xenopodis</name>
    <dbReference type="NCBI Taxonomy" id="117903"/>
    <lineage>
        <taxon>Eukaryota</taxon>
        <taxon>Metazoa</taxon>
        <taxon>Spiralia</taxon>
        <taxon>Lophotrochozoa</taxon>
        <taxon>Platyhelminthes</taxon>
        <taxon>Monogenea</taxon>
        <taxon>Polyopisthocotylea</taxon>
        <taxon>Polystomatidea</taxon>
        <taxon>Polystomatidae</taxon>
        <taxon>Protopolystoma</taxon>
    </lineage>
</organism>
<dbReference type="InterPro" id="IPR003523">
    <property type="entry name" value="Transcription_factor_COE"/>
</dbReference>
<dbReference type="GO" id="GO:0008270">
    <property type="term" value="F:zinc ion binding"/>
    <property type="evidence" value="ECO:0007669"/>
    <property type="project" value="UniProtKB-KW"/>
</dbReference>
<keyword evidence="8 10" id="KW-0804">Transcription</keyword>
<dbReference type="Proteomes" id="UP000784294">
    <property type="component" value="Unassembled WGS sequence"/>
</dbReference>
<keyword evidence="10" id="KW-0217">Developmental protein</keyword>
<evidence type="ECO:0000256" key="9">
    <source>
        <dbReference type="ARBA" id="ARBA00023242"/>
    </source>
</evidence>
<dbReference type="EMBL" id="CAAALY010031394">
    <property type="protein sequence ID" value="VEL17171.1"/>
    <property type="molecule type" value="Genomic_DNA"/>
</dbReference>
<evidence type="ECO:0000256" key="8">
    <source>
        <dbReference type="ARBA" id="ARBA00023163"/>
    </source>
</evidence>
<name>A0A448WPR1_9PLAT</name>
<comment type="caution">
    <text evidence="13">The sequence shown here is derived from an EMBL/GenBank/DDBJ whole genome shotgun (WGS) entry which is preliminary data.</text>
</comment>
<gene>
    <name evidence="13" type="ORF">PXEA_LOCUS10611</name>
</gene>
<evidence type="ECO:0000256" key="10">
    <source>
        <dbReference type="RuleBase" id="RU004489"/>
    </source>
</evidence>
<evidence type="ECO:0000256" key="6">
    <source>
        <dbReference type="ARBA" id="ARBA00023015"/>
    </source>
</evidence>
<dbReference type="AlphaFoldDB" id="A0A448WPR1"/>
<keyword evidence="9 10" id="KW-0539">Nucleus</keyword>
<dbReference type="OrthoDB" id="25246at2759"/>
<keyword evidence="7 10" id="KW-0238">DNA-binding</keyword>
<feature type="region of interest" description="Disordered" evidence="11">
    <location>
        <begin position="130"/>
        <end position="269"/>
    </location>
</feature>
<keyword evidence="4 10" id="KW-0863">Zinc-finger</keyword>
<evidence type="ECO:0000313" key="13">
    <source>
        <dbReference type="EMBL" id="VEL17171.1"/>
    </source>
</evidence>
<dbReference type="InterPro" id="IPR032201">
    <property type="entry name" value="COE_HLH"/>
</dbReference>
<evidence type="ECO:0000259" key="12">
    <source>
        <dbReference type="Pfam" id="PF16423"/>
    </source>
</evidence>
<dbReference type="Pfam" id="PF16423">
    <property type="entry name" value="COE1_HLH"/>
    <property type="match status" value="1"/>
</dbReference>
<feature type="domain" description="Transcription factor COE helix-loop-helix" evidence="12">
    <location>
        <begin position="1"/>
        <end position="44"/>
    </location>
</feature>
<protein>
    <recommendedName>
        <fullName evidence="12">Transcription factor COE helix-loop-helix domain-containing protein</fullName>
    </recommendedName>
</protein>
<evidence type="ECO:0000256" key="5">
    <source>
        <dbReference type="ARBA" id="ARBA00022833"/>
    </source>
</evidence>
<sequence>MTDPTIEYGFQRLCKIIPRHPGDPERLPREIILKRAADLAEALYTMPGRTGNASLLGSGNALGIGSCFGLTSSMLPSRLKSSELNEPSGNLGLPSSHHSCLNHLSQNVTPPSAISLSMHKLPMQQQVSDFQHSDDLQTRTQTGHSLQAPDPVQMSLSSGVSLMDTSSSSISACGPLGQGLSGNEIPSSISSSSDDENSRSDSEENEEEEDVDEDEDDYQEEDEEESCRKEDMEGNLAEVSSNMDKQKNLNDEGISQIRNFPYTRGGKRLQTDKDEMSAVVRGGKPKYYRRMTFYAKGREYAVNDEKVEAAEEAGGYQSSSCRRRRTRRTLARDDHNRFRRTCRADDSYRLGAELNNETLQPTRGLGVNRSLEEGKLCGTDEAKTRGVRGCIISGQLRPVDKGGHGPGYIPTDDLQEETSTSATMAVAKTVPTSCPGNNFSVGPTSSLP</sequence>
<dbReference type="GO" id="GO:0005634">
    <property type="term" value="C:nucleus"/>
    <property type="evidence" value="ECO:0007669"/>
    <property type="project" value="UniProtKB-SubCell"/>
</dbReference>
<comment type="subcellular location">
    <subcellularLocation>
        <location evidence="1 10">Nucleus</location>
    </subcellularLocation>
</comment>
<feature type="compositionally biased region" description="Acidic residues" evidence="11">
    <location>
        <begin position="203"/>
        <end position="225"/>
    </location>
</feature>
<dbReference type="FunFam" id="1.10.287.4280:FF:000001">
    <property type="entry name" value="transcription factor COE1 isoform X2"/>
    <property type="match status" value="1"/>
</dbReference>
<evidence type="ECO:0000256" key="4">
    <source>
        <dbReference type="ARBA" id="ARBA00022771"/>
    </source>
</evidence>
<evidence type="ECO:0000313" key="14">
    <source>
        <dbReference type="Proteomes" id="UP000784294"/>
    </source>
</evidence>
<proteinExistence type="inferred from homology"/>
<evidence type="ECO:0000256" key="7">
    <source>
        <dbReference type="ARBA" id="ARBA00023125"/>
    </source>
</evidence>
<comment type="similarity">
    <text evidence="2 10">Belongs to the COE family.</text>
</comment>
<keyword evidence="6 10" id="KW-0805">Transcription regulation</keyword>
<evidence type="ECO:0000256" key="2">
    <source>
        <dbReference type="ARBA" id="ARBA00010340"/>
    </source>
</evidence>
<keyword evidence="14" id="KW-1185">Reference proteome</keyword>
<evidence type="ECO:0000256" key="3">
    <source>
        <dbReference type="ARBA" id="ARBA00022723"/>
    </source>
</evidence>
<keyword evidence="5 10" id="KW-0862">Zinc</keyword>
<evidence type="ECO:0000256" key="11">
    <source>
        <dbReference type="SAM" id="MobiDB-lite"/>
    </source>
</evidence>
<keyword evidence="3 10" id="KW-0479">Metal-binding</keyword>
<dbReference type="PANTHER" id="PTHR10747">
    <property type="entry name" value="TRANSCRIPTION FACTOR COE FAMILY MEMBER"/>
    <property type="match status" value="1"/>
</dbReference>
<evidence type="ECO:0000256" key="1">
    <source>
        <dbReference type="ARBA" id="ARBA00004123"/>
    </source>
</evidence>
<reference evidence="13" key="1">
    <citation type="submission" date="2018-11" db="EMBL/GenBank/DDBJ databases">
        <authorList>
            <consortium name="Pathogen Informatics"/>
        </authorList>
    </citation>
    <scope>NUCLEOTIDE SEQUENCE</scope>
</reference>
<accession>A0A448WPR1</accession>
<dbReference type="GO" id="GO:0006355">
    <property type="term" value="P:regulation of DNA-templated transcription"/>
    <property type="evidence" value="ECO:0007669"/>
    <property type="project" value="InterPro"/>
</dbReference>
<dbReference type="GO" id="GO:0003677">
    <property type="term" value="F:DNA binding"/>
    <property type="evidence" value="ECO:0007669"/>
    <property type="project" value="UniProtKB-KW"/>
</dbReference>
<dbReference type="Gene3D" id="1.10.287.4280">
    <property type="match status" value="1"/>
</dbReference>
<feature type="compositionally biased region" description="Polar residues" evidence="11">
    <location>
        <begin position="154"/>
        <end position="171"/>
    </location>
</feature>